<gene>
    <name evidence="1" type="ORF">SAMN05216288_4248</name>
</gene>
<reference evidence="2" key="1">
    <citation type="submission" date="2016-11" db="EMBL/GenBank/DDBJ databases">
        <authorList>
            <person name="Varghese N."/>
            <person name="Submissions S."/>
        </authorList>
    </citation>
    <scope>NUCLEOTIDE SEQUENCE [LARGE SCALE GENOMIC DNA]</scope>
    <source>
        <strain evidence="2">CECT 8089</strain>
    </source>
</reference>
<name>A0A1M7LFD1_9GAMM</name>
<dbReference type="Proteomes" id="UP000184305">
    <property type="component" value="Unassembled WGS sequence"/>
</dbReference>
<proteinExistence type="predicted"/>
<dbReference type="EMBL" id="FRBQ01000008">
    <property type="protein sequence ID" value="SHM76841.1"/>
    <property type="molecule type" value="Genomic_DNA"/>
</dbReference>
<accession>A0A1M7LFD1</accession>
<dbReference type="AlphaFoldDB" id="A0A1M7LFD1"/>
<sequence>MTHTDEDAIKDPFKFGVLTALMLIGKTFKADAAISTQGLIGETEKLIALFPGGTNPLNEQDQNTIALRWFLAGLNGNEAPKGD</sequence>
<evidence type="ECO:0000313" key="1">
    <source>
        <dbReference type="EMBL" id="SHM76841.1"/>
    </source>
</evidence>
<keyword evidence="2" id="KW-1185">Reference proteome</keyword>
<dbReference type="RefSeq" id="WP_139272205.1">
    <property type="nucleotide sequence ID" value="NZ_FRBQ01000008.1"/>
</dbReference>
<evidence type="ECO:0000313" key="2">
    <source>
        <dbReference type="Proteomes" id="UP000184305"/>
    </source>
</evidence>
<organism evidence="1 2">
    <name type="scientific">Phytopseudomonas punonensis</name>
    <dbReference type="NCBI Taxonomy" id="1220495"/>
    <lineage>
        <taxon>Bacteria</taxon>
        <taxon>Pseudomonadati</taxon>
        <taxon>Pseudomonadota</taxon>
        <taxon>Gammaproteobacteria</taxon>
        <taxon>Pseudomonadales</taxon>
        <taxon>Pseudomonadaceae</taxon>
        <taxon>Phytopseudomonas</taxon>
    </lineage>
</organism>
<protein>
    <submittedName>
        <fullName evidence="1">Uncharacterized protein</fullName>
    </submittedName>
</protein>